<dbReference type="OrthoDB" id="878at2759"/>
<dbReference type="Pfam" id="PF02779">
    <property type="entry name" value="Transket_pyr"/>
    <property type="match status" value="1"/>
</dbReference>
<dbReference type="SMART" id="SM00861">
    <property type="entry name" value="Transket_pyr"/>
    <property type="match status" value="1"/>
</dbReference>
<evidence type="ECO:0000256" key="3">
    <source>
        <dbReference type="ARBA" id="ARBA00023002"/>
    </source>
</evidence>
<evidence type="ECO:0000256" key="2">
    <source>
        <dbReference type="ARBA" id="ARBA00012277"/>
    </source>
</evidence>
<organism evidence="6 7">
    <name type="scientific">Cystoisospora suis</name>
    <dbReference type="NCBI Taxonomy" id="483139"/>
    <lineage>
        <taxon>Eukaryota</taxon>
        <taxon>Sar</taxon>
        <taxon>Alveolata</taxon>
        <taxon>Apicomplexa</taxon>
        <taxon>Conoidasida</taxon>
        <taxon>Coccidia</taxon>
        <taxon>Eucoccidiorida</taxon>
        <taxon>Eimeriorina</taxon>
        <taxon>Sarcocystidae</taxon>
        <taxon>Cystoisospora</taxon>
    </lineage>
</organism>
<keyword evidence="7" id="KW-1185">Reference proteome</keyword>
<proteinExistence type="predicted"/>
<feature type="domain" description="Transketolase-like pyrimidine-binding" evidence="5">
    <location>
        <begin position="97"/>
        <end position="272"/>
    </location>
</feature>
<evidence type="ECO:0000256" key="4">
    <source>
        <dbReference type="ARBA" id="ARBA00051764"/>
    </source>
</evidence>
<evidence type="ECO:0000313" key="6">
    <source>
        <dbReference type="EMBL" id="PHJ16254.1"/>
    </source>
</evidence>
<evidence type="ECO:0000313" key="7">
    <source>
        <dbReference type="Proteomes" id="UP000221165"/>
    </source>
</evidence>
<comment type="catalytic activity">
    <reaction evidence="4">
        <text>N(6)-[(R)-lipoyl]-L-lysyl-[protein] + 3-methyl-2-oxobutanoate + H(+) = N(6)-[(R)-S(8)-2-methylpropanoyldihydrolipoyl]-L-lysyl-[protein] + CO2</text>
        <dbReference type="Rhea" id="RHEA:13457"/>
        <dbReference type="Rhea" id="RHEA-COMP:10474"/>
        <dbReference type="Rhea" id="RHEA-COMP:10497"/>
        <dbReference type="ChEBI" id="CHEBI:11851"/>
        <dbReference type="ChEBI" id="CHEBI:15378"/>
        <dbReference type="ChEBI" id="CHEBI:16526"/>
        <dbReference type="ChEBI" id="CHEBI:83099"/>
        <dbReference type="ChEBI" id="CHEBI:83142"/>
        <dbReference type="EC" id="1.2.4.4"/>
    </reaction>
    <physiologicalReaction direction="left-to-right" evidence="4">
        <dbReference type="Rhea" id="RHEA:13458"/>
    </physiologicalReaction>
</comment>
<gene>
    <name evidence="6" type="ORF">CSUI_009934</name>
</gene>
<dbReference type="FunFam" id="3.40.50.920:FF:000001">
    <property type="entry name" value="Pyruvate dehydrogenase E1 beta subunit"/>
    <property type="match status" value="1"/>
</dbReference>
<dbReference type="EMBL" id="MIGC01006355">
    <property type="protein sequence ID" value="PHJ16254.1"/>
    <property type="molecule type" value="Genomic_DNA"/>
</dbReference>
<sequence length="417" mass="45137">MAFFSVASRGGNALLVGGKSNVATCSSSSFLGKRFFSLLSKGTAVSSKHLPSTVAALSSSSSLFQQKRCVGGSAIDFTVACKTSTESRKDFGPTTPMNLFTAINSALHIALDSDPTACVFGEDVAFGGVFRCSVDLREKFGEHRVFNTPLSEQGIAGFGIGMAAVGYTAIGEIQFGDYILPAFDQIANEAAKFRYRSGGNWNCGKLTVRCTWGAVGHGGLYHSQSPEAYFAHASGLKIVIPRGPYQAKGLLLSSIRDENPVVYFEPKILYRAAVDDVPTGDYELPLTKAEIMQEGSHITAVAWGTQVHRVLRAAEMVAKDDISVEVIDLQTILPWDIDTIMKSVKKTKRLLVSHEAPVTMGFAAEIAAAIQEKCFFSLEAPIKRLCGYDTPFPLAFEPFYLPDEHKLAEAFRELKKA</sequence>
<dbReference type="PANTHER" id="PTHR42980:SF1">
    <property type="entry name" value="2-OXOISOVALERATE DEHYDROGENASE SUBUNIT BETA, MITOCHONDRIAL"/>
    <property type="match status" value="1"/>
</dbReference>
<dbReference type="InterPro" id="IPR033248">
    <property type="entry name" value="Transketolase_C"/>
</dbReference>
<dbReference type="InterPro" id="IPR029061">
    <property type="entry name" value="THDP-binding"/>
</dbReference>
<dbReference type="Gene3D" id="3.40.50.970">
    <property type="match status" value="1"/>
</dbReference>
<dbReference type="Pfam" id="PF02780">
    <property type="entry name" value="Transketolase_C"/>
    <property type="match status" value="1"/>
</dbReference>
<dbReference type="Gene3D" id="3.40.50.920">
    <property type="match status" value="1"/>
</dbReference>
<comment type="cofactor">
    <cofactor evidence="1">
        <name>thiamine diphosphate</name>
        <dbReference type="ChEBI" id="CHEBI:58937"/>
    </cofactor>
</comment>
<accession>A0A2C6KIM5</accession>
<dbReference type="AlphaFoldDB" id="A0A2C6KIM5"/>
<dbReference type="GO" id="GO:0003863">
    <property type="term" value="F:branched-chain 2-oxo acid dehydrogenase activity"/>
    <property type="evidence" value="ECO:0007669"/>
    <property type="project" value="UniProtKB-EC"/>
</dbReference>
<evidence type="ECO:0000259" key="5">
    <source>
        <dbReference type="SMART" id="SM00861"/>
    </source>
</evidence>
<dbReference type="InterPro" id="IPR009014">
    <property type="entry name" value="Transketo_C/PFOR_II"/>
</dbReference>
<dbReference type="InterPro" id="IPR005475">
    <property type="entry name" value="Transketolase-like_Pyr-bd"/>
</dbReference>
<protein>
    <recommendedName>
        <fullName evidence="2">3-methyl-2-oxobutanoate dehydrogenase (2-methylpropanoyl-transferring)</fullName>
        <ecNumber evidence="2">1.2.4.4</ecNumber>
    </recommendedName>
</protein>
<dbReference type="GO" id="GO:0007584">
    <property type="term" value="P:response to nutrient"/>
    <property type="evidence" value="ECO:0007669"/>
    <property type="project" value="TreeGrafter"/>
</dbReference>
<dbReference type="SUPFAM" id="SSF52518">
    <property type="entry name" value="Thiamin diphosphate-binding fold (THDP-binding)"/>
    <property type="match status" value="1"/>
</dbReference>
<dbReference type="RefSeq" id="XP_067917983.1">
    <property type="nucleotide sequence ID" value="XM_068070042.1"/>
</dbReference>
<reference evidence="6 7" key="1">
    <citation type="journal article" date="2017" name="Int. J. Parasitol.">
        <title>The genome of the protozoan parasite Cystoisospora suis and a reverse vaccinology approach to identify vaccine candidates.</title>
        <authorList>
            <person name="Palmieri N."/>
            <person name="Shrestha A."/>
            <person name="Ruttkowski B."/>
            <person name="Beck T."/>
            <person name="Vogl C."/>
            <person name="Tomley F."/>
            <person name="Blake D.P."/>
            <person name="Joachim A."/>
        </authorList>
    </citation>
    <scope>NUCLEOTIDE SEQUENCE [LARGE SCALE GENOMIC DNA]</scope>
    <source>
        <strain evidence="6 7">Wien I</strain>
    </source>
</reference>
<name>A0A2C6KIM5_9APIC</name>
<keyword evidence="3" id="KW-0560">Oxidoreductase</keyword>
<dbReference type="VEuPathDB" id="ToxoDB:CSUI_009934"/>
<dbReference type="FunFam" id="3.40.50.970:FF:000001">
    <property type="entry name" value="Pyruvate dehydrogenase E1 beta subunit"/>
    <property type="match status" value="1"/>
</dbReference>
<dbReference type="SUPFAM" id="SSF52922">
    <property type="entry name" value="TK C-terminal domain-like"/>
    <property type="match status" value="1"/>
</dbReference>
<dbReference type="CDD" id="cd07036">
    <property type="entry name" value="TPP_PYR_E1-PDHc-beta_like"/>
    <property type="match status" value="1"/>
</dbReference>
<dbReference type="EC" id="1.2.4.4" evidence="2"/>
<dbReference type="Proteomes" id="UP000221165">
    <property type="component" value="Unassembled WGS sequence"/>
</dbReference>
<dbReference type="GeneID" id="94433253"/>
<dbReference type="GO" id="GO:0009083">
    <property type="term" value="P:branched-chain amino acid catabolic process"/>
    <property type="evidence" value="ECO:0007669"/>
    <property type="project" value="TreeGrafter"/>
</dbReference>
<evidence type="ECO:0000256" key="1">
    <source>
        <dbReference type="ARBA" id="ARBA00001964"/>
    </source>
</evidence>
<dbReference type="PANTHER" id="PTHR42980">
    <property type="entry name" value="2-OXOISOVALERATE DEHYDROGENASE SUBUNIT BETA-RELATED"/>
    <property type="match status" value="1"/>
</dbReference>
<comment type="caution">
    <text evidence="6">The sequence shown here is derived from an EMBL/GenBank/DDBJ whole genome shotgun (WGS) entry which is preliminary data.</text>
</comment>